<evidence type="ECO:0000313" key="1">
    <source>
        <dbReference type="EMBL" id="QXH33095.1"/>
    </source>
</evidence>
<protein>
    <submittedName>
        <fullName evidence="1">Uncharacterized protein</fullName>
    </submittedName>
</protein>
<keyword evidence="2" id="KW-1185">Reference proteome</keyword>
<gene>
    <name evidence="1" type="ORF">KSS95_12920</name>
</gene>
<dbReference type="RefSeq" id="WP_217847493.1">
    <property type="nucleotide sequence ID" value="NZ_CP077073.1"/>
</dbReference>
<reference evidence="1" key="1">
    <citation type="journal article" date="2021" name="Microorganisms">
        <title>The Ever-Expanding Pseudomonas Genus: Description of 43 New Species and Partition of the Pseudomonas putida Group.</title>
        <authorList>
            <person name="Girard L."/>
            <person name="Lood C."/>
            <person name="Hofte M."/>
            <person name="Vandamme P."/>
            <person name="Rokni-Zadeh H."/>
            <person name="van Noort V."/>
            <person name="Lavigne R."/>
            <person name="De Mot R."/>
        </authorList>
    </citation>
    <scope>NUCLEOTIDE SEQUENCE</scope>
    <source>
        <strain evidence="1">COW39</strain>
    </source>
</reference>
<dbReference type="EMBL" id="CP077073">
    <property type="protein sequence ID" value="QXH33095.1"/>
    <property type="molecule type" value="Genomic_DNA"/>
</dbReference>
<organism evidence="1 2">
    <name type="scientific">Pseudomonas muyukensis</name>
    <dbReference type="NCBI Taxonomy" id="2842357"/>
    <lineage>
        <taxon>Bacteria</taxon>
        <taxon>Pseudomonadati</taxon>
        <taxon>Pseudomonadota</taxon>
        <taxon>Gammaproteobacteria</taxon>
        <taxon>Pseudomonadales</taxon>
        <taxon>Pseudomonadaceae</taxon>
        <taxon>Pseudomonas</taxon>
    </lineage>
</organism>
<accession>A0ABX8M1T7</accession>
<proteinExistence type="predicted"/>
<dbReference type="Proteomes" id="UP001047646">
    <property type="component" value="Chromosome"/>
</dbReference>
<name>A0ABX8M1T7_9PSED</name>
<sequence>MDRDTQREISNIVEYVHDEATKEFANVRSPEPYETHVSSGDSHPDRVRLIGEGIRVGLRDYYRPERITVTVAESGYFIRIQRA</sequence>
<evidence type="ECO:0000313" key="2">
    <source>
        <dbReference type="Proteomes" id="UP001047646"/>
    </source>
</evidence>